<dbReference type="PROSITE" id="PS00022">
    <property type="entry name" value="EGF_1"/>
    <property type="match status" value="1"/>
</dbReference>
<dbReference type="InterPro" id="IPR001547">
    <property type="entry name" value="Glyco_hydro_5"/>
</dbReference>
<dbReference type="SUPFAM" id="SSF51445">
    <property type="entry name" value="(Trans)glycosidases"/>
    <property type="match status" value="1"/>
</dbReference>
<keyword evidence="3" id="KW-0136">Cellulose degradation</keyword>
<evidence type="ECO:0000256" key="1">
    <source>
        <dbReference type="ARBA" id="ARBA00005641"/>
    </source>
</evidence>
<organism evidence="10 13">
    <name type="scientific">Phytophthora kernoviae</name>
    <dbReference type="NCBI Taxonomy" id="325452"/>
    <lineage>
        <taxon>Eukaryota</taxon>
        <taxon>Sar</taxon>
        <taxon>Stramenopiles</taxon>
        <taxon>Oomycota</taxon>
        <taxon>Peronosporomycetes</taxon>
        <taxon>Peronosporales</taxon>
        <taxon>Peronosporaceae</taxon>
        <taxon>Phytophthora</taxon>
    </lineage>
</organism>
<dbReference type="Gene3D" id="3.20.20.80">
    <property type="entry name" value="Glycosidases"/>
    <property type="match status" value="1"/>
</dbReference>
<dbReference type="InterPro" id="IPR017853">
    <property type="entry name" value="GH"/>
</dbReference>
<evidence type="ECO:0000313" key="11">
    <source>
        <dbReference type="EMBL" id="RLN76014.1"/>
    </source>
</evidence>
<sequence>MFTTVVHMTEVLFIYITPCHPCLAAAVAYTLTTCQATTFIDFRSVDGQIKADNKTLYIKGINWFGGETIELVVQGLWPSATTIGDAMDLFASYDINALRLPLAMDSVVDDPTVKSTQTGGSPSLAGKTYLEVLDEIVHQARQRNILIMFDSHRIEASEPDFPDIAVPSDITPALEKLATRYCKDPAAWNVFAIDIKNEPKGKATWGKGDEDTDWNLQAAKIGNAVLKKCPRLLIFVEGVQTNIKGVSMKWGQAGGSLQGVKDYPVKLSNMERLVYSPHLISPGVDYESPWWSDSSFPDNMPDLWDEYFGFVPKETGQAVVVGSWGAKMEGNNKKWGNAVSAYLEEKSIGSFYWAFNPQSADTGGFVKDDWVTPIDERVAQLESLSTTSVEDIVAIYAACTNKCSGNGGCEGGKCVCYSGWSGPQCEICSEGNTDACNDMGTCLGNSTCQCDDDADGKYCAGTECDEVDCGSGSNAGCFNGECTCLYNCIGNSCVVCAANESALADGVDGATILCDACDGQTKHDFSAAPLISSAALGASMVTLLTTFLFL</sequence>
<evidence type="ECO:0000313" key="10">
    <source>
        <dbReference type="EMBL" id="RLN45410.1"/>
    </source>
</evidence>
<evidence type="ECO:0000256" key="2">
    <source>
        <dbReference type="ARBA" id="ARBA00022801"/>
    </source>
</evidence>
<name>A0A3R7GBI2_9STRA</name>
<evidence type="ECO:0000256" key="3">
    <source>
        <dbReference type="ARBA" id="ARBA00023001"/>
    </source>
</evidence>
<evidence type="ECO:0000313" key="12">
    <source>
        <dbReference type="Proteomes" id="UP000285624"/>
    </source>
</evidence>
<comment type="similarity">
    <text evidence="1 7">Belongs to the glycosyl hydrolase 5 (cellulase A) family.</text>
</comment>
<keyword evidence="2 7" id="KW-0378">Hydrolase</keyword>
<dbReference type="Proteomes" id="UP000285883">
    <property type="component" value="Unassembled WGS sequence"/>
</dbReference>
<dbReference type="PANTHER" id="PTHR35923">
    <property type="entry name" value="MAJOR EXTRACELLULAR ENDOGLUCANASE"/>
    <property type="match status" value="1"/>
</dbReference>
<comment type="caution">
    <text evidence="10">The sequence shown here is derived from an EMBL/GenBank/DDBJ whole genome shotgun (WGS) entry which is preliminary data.</text>
</comment>
<protein>
    <recommendedName>
        <fullName evidence="8">EGF-like domain-containing protein</fullName>
    </recommendedName>
</protein>
<proteinExistence type="inferred from homology"/>
<accession>A0A3R7GBI2</accession>
<gene>
    <name evidence="10" type="ORF">BBI17_007824</name>
    <name evidence="11" type="ORF">BBO99_00007887</name>
    <name evidence="9" type="ORF">JM18_006064</name>
</gene>
<evidence type="ECO:0000256" key="4">
    <source>
        <dbReference type="ARBA" id="ARBA00023277"/>
    </source>
</evidence>
<reference evidence="9" key="3">
    <citation type="submission" date="2020-06" db="EMBL/GenBank/DDBJ databases">
        <authorList>
            <person name="Studholme D.J."/>
        </authorList>
    </citation>
    <scope>NUCLEOTIDE SEQUENCE</scope>
    <source>
        <strain evidence="9">NZFS 3630</strain>
    </source>
</reference>
<reference evidence="9" key="1">
    <citation type="journal article" date="2015" name="Genom Data">
        <title>Genome sequences of six Phytophthora species associated with forests in New Zealand.</title>
        <authorList>
            <person name="Studholme D.J."/>
            <person name="McDougal R.L."/>
            <person name="Sambles C."/>
            <person name="Hansen E."/>
            <person name="Hardy G."/>
            <person name="Grant M."/>
            <person name="Ganley R.J."/>
            <person name="Williams N.M."/>
        </authorList>
    </citation>
    <scope>NUCLEOTIDE SEQUENCE</scope>
    <source>
        <strain evidence="9">NZFS 3630</strain>
    </source>
</reference>
<evidence type="ECO:0000256" key="5">
    <source>
        <dbReference type="ARBA" id="ARBA00023295"/>
    </source>
</evidence>
<dbReference type="Proteomes" id="UP000285624">
    <property type="component" value="Unassembled WGS sequence"/>
</dbReference>
<dbReference type="GO" id="GO:0030245">
    <property type="term" value="P:cellulose catabolic process"/>
    <property type="evidence" value="ECO:0007669"/>
    <property type="project" value="UniProtKB-KW"/>
</dbReference>
<feature type="domain" description="EGF-like" evidence="8">
    <location>
        <begin position="414"/>
        <end position="425"/>
    </location>
</feature>
<dbReference type="EMBL" id="MBDN02000355">
    <property type="protein sequence ID" value="RLN76014.1"/>
    <property type="molecule type" value="Genomic_DNA"/>
</dbReference>
<reference evidence="12 13" key="2">
    <citation type="submission" date="2018-07" db="EMBL/GenBank/DDBJ databases">
        <title>Genome sequencing of oomycete isolates from Chile give support for New Zealand origin for Phytophthora kernoviae and make available the first Nothophytophthora sp. genome.</title>
        <authorList>
            <person name="Studholme D.J."/>
            <person name="Sanfuentes E."/>
            <person name="Panda P."/>
            <person name="Hill R."/>
            <person name="Sambles C."/>
            <person name="Grant M."/>
            <person name="Williams N.M."/>
            <person name="Mcdougal R.L."/>
        </authorList>
    </citation>
    <scope>NUCLEOTIDE SEQUENCE [LARGE SCALE GENOMIC DNA]</scope>
    <source>
        <strain evidence="10">Chile2</strain>
        <strain evidence="11">Chile4</strain>
    </source>
</reference>
<dbReference type="Gene3D" id="2.10.25.10">
    <property type="entry name" value="Laminin"/>
    <property type="match status" value="1"/>
</dbReference>
<keyword evidence="6" id="KW-0624">Polysaccharide degradation</keyword>
<dbReference type="GO" id="GO:0004553">
    <property type="term" value="F:hydrolase activity, hydrolyzing O-glycosyl compounds"/>
    <property type="evidence" value="ECO:0007669"/>
    <property type="project" value="InterPro"/>
</dbReference>
<dbReference type="Pfam" id="PF00150">
    <property type="entry name" value="Cellulase"/>
    <property type="match status" value="1"/>
</dbReference>
<dbReference type="Proteomes" id="UP000792063">
    <property type="component" value="Unassembled WGS sequence"/>
</dbReference>
<dbReference type="EMBL" id="MAYM02000163">
    <property type="protein sequence ID" value="RLN45410.1"/>
    <property type="molecule type" value="Genomic_DNA"/>
</dbReference>
<dbReference type="PANTHER" id="PTHR35923:SF2">
    <property type="entry name" value="ENDOGLUCANASE"/>
    <property type="match status" value="1"/>
</dbReference>
<evidence type="ECO:0000256" key="6">
    <source>
        <dbReference type="ARBA" id="ARBA00023326"/>
    </source>
</evidence>
<keyword evidence="12" id="KW-1185">Reference proteome</keyword>
<evidence type="ECO:0000256" key="7">
    <source>
        <dbReference type="RuleBase" id="RU361153"/>
    </source>
</evidence>
<keyword evidence="5 7" id="KW-0326">Glycosidase</keyword>
<evidence type="ECO:0000313" key="9">
    <source>
        <dbReference type="EMBL" id="KAG2519062.1"/>
    </source>
</evidence>
<dbReference type="AlphaFoldDB" id="A0A3R7GBI2"/>
<dbReference type="EMBL" id="JPWU03000357">
    <property type="protein sequence ID" value="KAG2519062.1"/>
    <property type="molecule type" value="Genomic_DNA"/>
</dbReference>
<dbReference type="STRING" id="325452.A0A3R7GBI2"/>
<dbReference type="InterPro" id="IPR000742">
    <property type="entry name" value="EGF"/>
</dbReference>
<evidence type="ECO:0000313" key="13">
    <source>
        <dbReference type="Proteomes" id="UP000285883"/>
    </source>
</evidence>
<evidence type="ECO:0000259" key="8">
    <source>
        <dbReference type="PROSITE" id="PS00022"/>
    </source>
</evidence>
<keyword evidence="4" id="KW-0119">Carbohydrate metabolism</keyword>